<dbReference type="Proteomes" id="UP000824120">
    <property type="component" value="Chromosome 12"/>
</dbReference>
<gene>
    <name evidence="1" type="ORF">H5410_059918</name>
</gene>
<evidence type="ECO:0000313" key="2">
    <source>
        <dbReference type="Proteomes" id="UP000824120"/>
    </source>
</evidence>
<dbReference type="AlphaFoldDB" id="A0A9J5W4G1"/>
<name>A0A9J5W4G1_SOLCO</name>
<sequence length="137" mass="15876">MSIEIDPPSLPKPHPIFPHNISYISGIRNCDPNKHKFHLVKWNEVLVSKKEGGLGTRNLKIQNHSLLIKLLWRSASQEQSLWKDTIKARYGMETRWISNIATQPYDTGVWRTIRNLWPKLINKCTIKIGDGGKVLFY</sequence>
<keyword evidence="2" id="KW-1185">Reference proteome</keyword>
<proteinExistence type="predicted"/>
<protein>
    <submittedName>
        <fullName evidence="1">Uncharacterized protein</fullName>
    </submittedName>
</protein>
<comment type="caution">
    <text evidence="1">The sequence shown here is derived from an EMBL/GenBank/DDBJ whole genome shotgun (WGS) entry which is preliminary data.</text>
</comment>
<accession>A0A9J5W4G1</accession>
<evidence type="ECO:0000313" key="1">
    <source>
        <dbReference type="EMBL" id="KAG5570152.1"/>
    </source>
</evidence>
<dbReference type="OrthoDB" id="1112297at2759"/>
<dbReference type="EMBL" id="JACXVP010000012">
    <property type="protein sequence ID" value="KAG5570152.1"/>
    <property type="molecule type" value="Genomic_DNA"/>
</dbReference>
<reference evidence="1 2" key="1">
    <citation type="submission" date="2020-09" db="EMBL/GenBank/DDBJ databases">
        <title>De no assembly of potato wild relative species, Solanum commersonii.</title>
        <authorList>
            <person name="Cho K."/>
        </authorList>
    </citation>
    <scope>NUCLEOTIDE SEQUENCE [LARGE SCALE GENOMIC DNA]</scope>
    <source>
        <strain evidence="1">LZ3.2</strain>
        <tissue evidence="1">Leaf</tissue>
    </source>
</reference>
<organism evidence="1 2">
    <name type="scientific">Solanum commersonii</name>
    <name type="common">Commerson's wild potato</name>
    <name type="synonym">Commerson's nightshade</name>
    <dbReference type="NCBI Taxonomy" id="4109"/>
    <lineage>
        <taxon>Eukaryota</taxon>
        <taxon>Viridiplantae</taxon>
        <taxon>Streptophyta</taxon>
        <taxon>Embryophyta</taxon>
        <taxon>Tracheophyta</taxon>
        <taxon>Spermatophyta</taxon>
        <taxon>Magnoliopsida</taxon>
        <taxon>eudicotyledons</taxon>
        <taxon>Gunneridae</taxon>
        <taxon>Pentapetalae</taxon>
        <taxon>asterids</taxon>
        <taxon>lamiids</taxon>
        <taxon>Solanales</taxon>
        <taxon>Solanaceae</taxon>
        <taxon>Solanoideae</taxon>
        <taxon>Solaneae</taxon>
        <taxon>Solanum</taxon>
    </lineage>
</organism>